<keyword evidence="8" id="KW-0472">Membrane</keyword>
<dbReference type="PANTHER" id="PTHR12223:SF45">
    <property type="entry name" value="RE50040P"/>
    <property type="match status" value="1"/>
</dbReference>
<accession>A0A8C4NBI0</accession>
<dbReference type="Proteomes" id="UP000694388">
    <property type="component" value="Unplaced"/>
</dbReference>
<dbReference type="GO" id="GO:0006888">
    <property type="term" value="P:endoplasmic reticulum to Golgi vesicle-mediated transport"/>
    <property type="evidence" value="ECO:0007669"/>
    <property type="project" value="TreeGrafter"/>
</dbReference>
<dbReference type="OMA" id="ISIKYAM"/>
<reference evidence="13" key="1">
    <citation type="submission" date="2025-08" db="UniProtKB">
        <authorList>
            <consortium name="Ensembl"/>
        </authorList>
    </citation>
    <scope>IDENTIFICATION</scope>
</reference>
<keyword evidence="4" id="KW-0732">Signal</keyword>
<evidence type="ECO:0000313" key="13">
    <source>
        <dbReference type="Ensembl" id="ENSEBUP00000005172.1"/>
    </source>
</evidence>
<dbReference type="Ensembl" id="ENSEBUT00000005610.1">
    <property type="protein sequence ID" value="ENSEBUP00000005172.1"/>
    <property type="gene ID" value="ENSEBUG00000003542.1"/>
</dbReference>
<organism evidence="13 14">
    <name type="scientific">Eptatretus burgeri</name>
    <name type="common">Inshore hagfish</name>
    <dbReference type="NCBI Taxonomy" id="7764"/>
    <lineage>
        <taxon>Eukaryota</taxon>
        <taxon>Metazoa</taxon>
        <taxon>Chordata</taxon>
        <taxon>Craniata</taxon>
        <taxon>Vertebrata</taxon>
        <taxon>Cyclostomata</taxon>
        <taxon>Myxini</taxon>
        <taxon>Myxiniformes</taxon>
        <taxon>Myxinidae</taxon>
        <taxon>Eptatretinae</taxon>
        <taxon>Eptatretus</taxon>
    </lineage>
</organism>
<dbReference type="InterPro" id="IPR005052">
    <property type="entry name" value="Lectin_leg"/>
</dbReference>
<keyword evidence="14" id="KW-1185">Reference proteome</keyword>
<dbReference type="GO" id="GO:0005789">
    <property type="term" value="C:endoplasmic reticulum membrane"/>
    <property type="evidence" value="ECO:0007669"/>
    <property type="project" value="TreeGrafter"/>
</dbReference>
<keyword evidence="5" id="KW-0430">Lectin</keyword>
<dbReference type="GO" id="GO:0030134">
    <property type="term" value="C:COPII-coated ER to Golgi transport vesicle"/>
    <property type="evidence" value="ECO:0007669"/>
    <property type="project" value="TreeGrafter"/>
</dbReference>
<dbReference type="PROSITE" id="PS51328">
    <property type="entry name" value="L_LECTIN_LIKE"/>
    <property type="match status" value="1"/>
</dbReference>
<dbReference type="GeneTree" id="ENSGT00940000155596"/>
<evidence type="ECO:0000256" key="8">
    <source>
        <dbReference type="ARBA" id="ARBA00023136"/>
    </source>
</evidence>
<evidence type="ECO:0000256" key="9">
    <source>
        <dbReference type="ARBA" id="ARBA00023157"/>
    </source>
</evidence>
<evidence type="ECO:0000313" key="14">
    <source>
        <dbReference type="Proteomes" id="UP000694388"/>
    </source>
</evidence>
<evidence type="ECO:0000256" key="4">
    <source>
        <dbReference type="ARBA" id="ARBA00022729"/>
    </source>
</evidence>
<keyword evidence="2" id="KW-0812">Transmembrane</keyword>
<dbReference type="GO" id="GO:0046872">
    <property type="term" value="F:metal ion binding"/>
    <property type="evidence" value="ECO:0007669"/>
    <property type="project" value="UniProtKB-KW"/>
</dbReference>
<evidence type="ECO:0000256" key="3">
    <source>
        <dbReference type="ARBA" id="ARBA00022723"/>
    </source>
</evidence>
<dbReference type="FunFam" id="2.60.120.200:FF:000017">
    <property type="entry name" value="Vesicular integral-membrane protein VIP36"/>
    <property type="match status" value="1"/>
</dbReference>
<comment type="subcellular location">
    <subcellularLocation>
        <location evidence="11">Endomembrane system</location>
        <topology evidence="11">Single-pass type I membrane protein</topology>
    </subcellularLocation>
    <subcellularLocation>
        <location evidence="1">Golgi apparatus membrane</location>
        <topology evidence="1">Single-pass membrane protein</topology>
    </subcellularLocation>
</comment>
<dbReference type="GO" id="GO:0000139">
    <property type="term" value="C:Golgi membrane"/>
    <property type="evidence" value="ECO:0007669"/>
    <property type="project" value="UniProtKB-SubCell"/>
</dbReference>
<dbReference type="GO" id="GO:0005793">
    <property type="term" value="C:endoplasmic reticulum-Golgi intermediate compartment"/>
    <property type="evidence" value="ECO:0007669"/>
    <property type="project" value="TreeGrafter"/>
</dbReference>
<dbReference type="SUPFAM" id="SSF49899">
    <property type="entry name" value="Concanavalin A-like lectins/glucanases"/>
    <property type="match status" value="1"/>
</dbReference>
<keyword evidence="3" id="KW-0479">Metal-binding</keyword>
<keyword evidence="10" id="KW-0325">Glycoprotein</keyword>
<dbReference type="PANTHER" id="PTHR12223">
    <property type="entry name" value="VESICULAR MANNOSE-BINDING LECTIN"/>
    <property type="match status" value="1"/>
</dbReference>
<keyword evidence="6" id="KW-1133">Transmembrane helix</keyword>
<sequence>RGHSRLMGNSRRWGWTRYLPGGWPDGGPWTPCHPVKWSTYGDTLTLSFGLAYLRIERVVLKFCVFGFPAAGSSERALWDIIGSTMVTSQQVRLTPDQQSKQGAIWNRVPCGLVDWELQVQFKVHGEGRRNLNGDGLALWYTRDQLKLGPVFGNAQNFSGMGIFIDTYYNEGKKTDLQYPYVSVMVNNGTLHYNHDKDGRRTSLGGCPIAVRNVKHDTFISIKYAMQQITVDVEGRHYWKECVEIRNVQLPTGYHFGASATTGDLSDNHDIIAMKVYELSVERSEEERFQDWSNVIPSAELILQRKLLVNDVRQTPSREGILFIFILSICLVFA</sequence>
<evidence type="ECO:0000256" key="11">
    <source>
        <dbReference type="ARBA" id="ARBA00046288"/>
    </source>
</evidence>
<dbReference type="GO" id="GO:0005537">
    <property type="term" value="F:D-mannose binding"/>
    <property type="evidence" value="ECO:0007669"/>
    <property type="project" value="TreeGrafter"/>
</dbReference>
<dbReference type="Gene3D" id="2.60.120.200">
    <property type="match status" value="1"/>
</dbReference>
<evidence type="ECO:0000256" key="5">
    <source>
        <dbReference type="ARBA" id="ARBA00022734"/>
    </source>
</evidence>
<evidence type="ECO:0000256" key="2">
    <source>
        <dbReference type="ARBA" id="ARBA00022692"/>
    </source>
</evidence>
<proteinExistence type="predicted"/>
<feature type="domain" description="L-type lectin-like" evidence="12">
    <location>
        <begin position="57"/>
        <end position="278"/>
    </location>
</feature>
<evidence type="ECO:0000256" key="7">
    <source>
        <dbReference type="ARBA" id="ARBA00023034"/>
    </source>
</evidence>
<protein>
    <submittedName>
        <fullName evidence="13">Lectin, mannose binding 2 like</fullName>
    </submittedName>
</protein>
<evidence type="ECO:0000259" key="12">
    <source>
        <dbReference type="PROSITE" id="PS51328"/>
    </source>
</evidence>
<keyword evidence="9" id="KW-1015">Disulfide bond</keyword>
<evidence type="ECO:0000256" key="1">
    <source>
        <dbReference type="ARBA" id="ARBA00004194"/>
    </source>
</evidence>
<dbReference type="InterPro" id="IPR051136">
    <property type="entry name" value="Intracellular_Lectin-GPT"/>
</dbReference>
<dbReference type="Pfam" id="PF03388">
    <property type="entry name" value="Lectin_leg-like"/>
    <property type="match status" value="1"/>
</dbReference>
<evidence type="ECO:0000256" key="6">
    <source>
        <dbReference type="ARBA" id="ARBA00022989"/>
    </source>
</evidence>
<keyword evidence="7" id="KW-0333">Golgi apparatus</keyword>
<dbReference type="AlphaFoldDB" id="A0A8C4NBI0"/>
<dbReference type="InterPro" id="IPR013320">
    <property type="entry name" value="ConA-like_dom_sf"/>
</dbReference>
<name>A0A8C4NBI0_EPTBU</name>
<reference evidence="13" key="2">
    <citation type="submission" date="2025-09" db="UniProtKB">
        <authorList>
            <consortium name="Ensembl"/>
        </authorList>
    </citation>
    <scope>IDENTIFICATION</scope>
</reference>
<evidence type="ECO:0000256" key="10">
    <source>
        <dbReference type="ARBA" id="ARBA00023180"/>
    </source>
</evidence>